<dbReference type="Proteomes" id="UP000321051">
    <property type="component" value="Unassembled WGS sequence"/>
</dbReference>
<evidence type="ECO:0000313" key="1">
    <source>
        <dbReference type="EMBL" id="GEK57110.1"/>
    </source>
</evidence>
<dbReference type="RefSeq" id="WP_094907740.1">
    <property type="nucleotide sequence ID" value="NZ_BJUN01000001.1"/>
</dbReference>
<dbReference type="EMBL" id="BJUN01000001">
    <property type="protein sequence ID" value="GEK57110.1"/>
    <property type="molecule type" value="Genomic_DNA"/>
</dbReference>
<name>A0A510Y1D0_MARHA</name>
<proteinExistence type="predicted"/>
<comment type="caution">
    <text evidence="1">The sequence shown here is derived from an EMBL/GenBank/DDBJ whole genome shotgun (WGS) entry which is preliminary data.</text>
</comment>
<evidence type="ECO:0000313" key="2">
    <source>
        <dbReference type="Proteomes" id="UP000321051"/>
    </source>
</evidence>
<protein>
    <submittedName>
        <fullName evidence="1">Uncharacterized protein</fullName>
    </submittedName>
</protein>
<gene>
    <name evidence="1" type="ORF">MHA01_00150</name>
</gene>
<sequence length="246" mass="28224">MKNNTNIQVPNKYQGMIAEVDFEGKAMGYWAYTEKGFYFPSTGCHTGHEDTQAELLKVIREVKPCNCEECTEEEVLVEEENEEEEETATENVEPKATASVRVAGKKFEYKITLPDGGEATRKSDKSDYRFAVIGYKNPTEKDKDEHWTVFSFHSRKDLAEKSREYNRISFMSNLTIVEIPEIEEMKKANAQKVTFEKKDTVWYASNGMSIRAKFFPTQGYSVRNVDGEEIDFVSEINVAKNIIKQA</sequence>
<keyword evidence="2" id="KW-1185">Reference proteome</keyword>
<organism evidence="1 2">
    <name type="scientific">Marinococcus halophilus</name>
    <dbReference type="NCBI Taxonomy" id="1371"/>
    <lineage>
        <taxon>Bacteria</taxon>
        <taxon>Bacillati</taxon>
        <taxon>Bacillota</taxon>
        <taxon>Bacilli</taxon>
        <taxon>Bacillales</taxon>
        <taxon>Bacillaceae</taxon>
        <taxon>Marinococcus</taxon>
    </lineage>
</organism>
<accession>A0A510Y1D0</accession>
<dbReference type="AlphaFoldDB" id="A0A510Y1D0"/>
<reference evidence="1 2" key="1">
    <citation type="submission" date="2019-07" db="EMBL/GenBank/DDBJ databases">
        <title>Whole genome shotgun sequence of Marinococcus halophilus NBRC 102359.</title>
        <authorList>
            <person name="Hosoyama A."/>
            <person name="Uohara A."/>
            <person name="Ohji S."/>
            <person name="Ichikawa N."/>
        </authorList>
    </citation>
    <scope>NUCLEOTIDE SEQUENCE [LARGE SCALE GENOMIC DNA]</scope>
    <source>
        <strain evidence="1 2">NBRC 102359</strain>
    </source>
</reference>